<accession>A0A9W4EXK7</accession>
<dbReference type="Pfam" id="PF01391">
    <property type="entry name" value="Collagen"/>
    <property type="match status" value="1"/>
</dbReference>
<dbReference type="PANTHER" id="PTHR24023:SF1095">
    <property type="entry name" value="EGF-LIKE DOMAIN-CONTAINING PROTEIN"/>
    <property type="match status" value="1"/>
</dbReference>
<name>A0A9W4EXK7_BACTO</name>
<evidence type="ECO:0000313" key="3">
    <source>
        <dbReference type="Proteomes" id="UP000055316"/>
    </source>
</evidence>
<dbReference type="GO" id="GO:0030198">
    <property type="term" value="P:extracellular matrix organization"/>
    <property type="evidence" value="ECO:0007669"/>
    <property type="project" value="TreeGrafter"/>
</dbReference>
<dbReference type="GO" id="GO:0030020">
    <property type="term" value="F:extracellular matrix structural constituent conferring tensile strength"/>
    <property type="evidence" value="ECO:0007669"/>
    <property type="project" value="TreeGrafter"/>
</dbReference>
<feature type="region of interest" description="Disordered" evidence="1">
    <location>
        <begin position="178"/>
        <end position="226"/>
    </location>
</feature>
<dbReference type="InterPro" id="IPR008983">
    <property type="entry name" value="Tumour_necrosis_fac-like_dom"/>
</dbReference>
<dbReference type="EMBL" id="AP014866">
    <property type="protein sequence ID" value="BAR87595.1"/>
    <property type="molecule type" value="Genomic_DNA"/>
</dbReference>
<gene>
    <name evidence="2" type="ORF">KNN_06862</name>
</gene>
<evidence type="ECO:0000313" key="2">
    <source>
        <dbReference type="EMBL" id="BAR87595.1"/>
    </source>
</evidence>
<dbReference type="RefSeq" id="WP_060852710.1">
    <property type="nucleotide sequence ID" value="NZ_AP014866.1"/>
</dbReference>
<dbReference type="Gene3D" id="2.60.120.40">
    <property type="match status" value="1"/>
</dbReference>
<dbReference type="PANTHER" id="PTHR24023">
    <property type="entry name" value="COLLAGEN ALPHA"/>
    <property type="match status" value="1"/>
</dbReference>
<dbReference type="NCBIfam" id="NF033675">
    <property type="entry name" value="NTTRR-F1"/>
    <property type="match status" value="1"/>
</dbReference>
<dbReference type="GO" id="GO:0031012">
    <property type="term" value="C:extracellular matrix"/>
    <property type="evidence" value="ECO:0007669"/>
    <property type="project" value="TreeGrafter"/>
</dbReference>
<organism evidence="2 3">
    <name type="scientific">Bacillus thuringiensis subsp. tolworthi</name>
    <dbReference type="NCBI Taxonomy" id="1442"/>
    <lineage>
        <taxon>Bacteria</taxon>
        <taxon>Bacillati</taxon>
        <taxon>Bacillota</taxon>
        <taxon>Bacilli</taxon>
        <taxon>Bacillales</taxon>
        <taxon>Bacillaceae</taxon>
        <taxon>Bacillus</taxon>
        <taxon>Bacillus cereus group</taxon>
    </lineage>
</organism>
<keyword evidence="2" id="KW-0614">Plasmid</keyword>
<keyword evidence="2" id="KW-0176">Collagen</keyword>
<dbReference type="Gene3D" id="2.60.120.260">
    <property type="entry name" value="Galactose-binding domain-like"/>
    <property type="match status" value="1"/>
</dbReference>
<dbReference type="AlphaFoldDB" id="A0A9W4EXK7"/>
<proteinExistence type="predicted"/>
<reference evidence="2 3" key="1">
    <citation type="submission" date="2015-05" db="EMBL/GenBank/DDBJ databases">
        <title>Whole genome sequence of Bacillus thuringiensis serovar tolworthi Pasteur Institute Standard strain.</title>
        <authorList>
            <person name="Kanda K."/>
            <person name="Nakashima K."/>
            <person name="Nagano Y."/>
        </authorList>
    </citation>
    <scope>NUCLEOTIDE SEQUENCE [LARGE SCALE GENOMIC DNA]</scope>
    <source>
        <strain evidence="2 3">Pasteur Institute Standard strain</strain>
        <plasmid evidence="3">pKK2 DNA</plasmid>
    </source>
</reference>
<sequence length="369" mass="37468">MITNLIMNGGFESGTLAPFITTNVQVVNTNSHSGIYSASLIGGEANAQLIQAIPIPPNESFEFLISLAKIGGAPSPPLSIKLAYYYNSIFLEQGLIISIPLNHLPNGNQSNWLEIYLITSQSPPLANKAILLIYKEGQAGSSRVLIDDVALQYVTALPIGVTGITGATGPTGPTGLTGPTGITGPTGVTGPTGDTGPIGDTGPTGVTGLTGVTGPTGLTGATGPTGDTSSRTANYLYVYDTTNQLISVGSAVIFNTTGPKTGSALTHVAGTDNIVINMAGTYVAEFNLTAVQANQFSFALNGTPIPGGRYGTSINRIQTTGNVAFTVTTVPSTLTLVNNTSTTGTVTLLNNGGGALTAVSASISIFEIG</sequence>
<dbReference type="InterPro" id="IPR050149">
    <property type="entry name" value="Collagen_superfamily"/>
</dbReference>
<geneLocation type="plasmid" evidence="3">
    <name>pKK2 DNA</name>
</geneLocation>
<dbReference type="GO" id="GO:0005615">
    <property type="term" value="C:extracellular space"/>
    <property type="evidence" value="ECO:0007669"/>
    <property type="project" value="TreeGrafter"/>
</dbReference>
<dbReference type="InterPro" id="IPR008160">
    <property type="entry name" value="Collagen"/>
</dbReference>
<evidence type="ECO:0000256" key="1">
    <source>
        <dbReference type="SAM" id="MobiDB-lite"/>
    </source>
</evidence>
<protein>
    <submittedName>
        <fullName evidence="2">Triple helix repeat-containing collagen</fullName>
    </submittedName>
</protein>
<dbReference type="Proteomes" id="UP000055316">
    <property type="component" value="Plasmid pKK2"/>
</dbReference>